<dbReference type="Proteomes" id="UP000485621">
    <property type="component" value="Unassembled WGS sequence"/>
</dbReference>
<reference evidence="2" key="1">
    <citation type="submission" date="2017-02" db="EMBL/GenBank/DDBJ databases">
        <title>Delving into the versatile metabolic prowess of the omnipresent phylum Bacteroidetes.</title>
        <authorList>
            <person name="Nobu M.K."/>
            <person name="Mei R."/>
            <person name="Narihiro T."/>
            <person name="Kuroda K."/>
            <person name="Liu W.-T."/>
        </authorList>
    </citation>
    <scope>NUCLEOTIDE SEQUENCE</scope>
    <source>
        <strain evidence="2">ADurb.Bin160</strain>
    </source>
</reference>
<name>A0A1V5ZP22_9BACT</name>
<gene>
    <name evidence="2" type="ORF">BWY04_00599</name>
</gene>
<keyword evidence="1" id="KW-0472">Membrane</keyword>
<accession>A0A1V5ZP22</accession>
<dbReference type="AlphaFoldDB" id="A0A1V5ZP22"/>
<proteinExistence type="predicted"/>
<sequence>MRFHINFEFIVFQSIFSHKQFIFICLVDSILYHLIFVCLITSFTKSSRLLLDCFFVIIILSVYHEDESLLYIFKISFFSRLYHNQLNFVSDAKVFSVKKYQ</sequence>
<evidence type="ECO:0000313" key="2">
    <source>
        <dbReference type="EMBL" id="OQB41806.1"/>
    </source>
</evidence>
<protein>
    <recommendedName>
        <fullName evidence="3">Transmembrane protein</fullName>
    </recommendedName>
</protein>
<organism evidence="2">
    <name type="scientific">candidate division CPR1 bacterium ADurb.Bin160</name>
    <dbReference type="NCBI Taxonomy" id="1852826"/>
    <lineage>
        <taxon>Bacteria</taxon>
        <taxon>candidate division CPR1</taxon>
    </lineage>
</organism>
<feature type="transmembrane region" description="Helical" evidence="1">
    <location>
        <begin position="21"/>
        <end position="43"/>
    </location>
</feature>
<evidence type="ECO:0008006" key="3">
    <source>
        <dbReference type="Google" id="ProtNLM"/>
    </source>
</evidence>
<keyword evidence="1" id="KW-1133">Transmembrane helix</keyword>
<evidence type="ECO:0000256" key="1">
    <source>
        <dbReference type="SAM" id="Phobius"/>
    </source>
</evidence>
<dbReference type="EMBL" id="MWDB01000010">
    <property type="protein sequence ID" value="OQB41806.1"/>
    <property type="molecule type" value="Genomic_DNA"/>
</dbReference>
<keyword evidence="1" id="KW-0812">Transmembrane</keyword>
<comment type="caution">
    <text evidence="2">The sequence shown here is derived from an EMBL/GenBank/DDBJ whole genome shotgun (WGS) entry which is preliminary data.</text>
</comment>